<reference evidence="3 4" key="1">
    <citation type="submission" date="2022-10" db="EMBL/GenBank/DDBJ databases">
        <title>Defluviimonas sp. nov., isolated from ocean surface sediments.</title>
        <authorList>
            <person name="He W."/>
            <person name="Wang L."/>
            <person name="Zhang D.-F."/>
        </authorList>
    </citation>
    <scope>NUCLEOTIDE SEQUENCE [LARGE SCALE GENOMIC DNA]</scope>
    <source>
        <strain evidence="3 4">WL0024</strain>
    </source>
</reference>
<name>A0ABT2X7A9_9RHOB</name>
<protein>
    <recommendedName>
        <fullName evidence="5">Restriction system protein Mrr-like N-terminal domain-containing protein</fullName>
    </recommendedName>
</protein>
<dbReference type="Pfam" id="PF04957">
    <property type="entry name" value="RMF"/>
    <property type="match status" value="1"/>
</dbReference>
<keyword evidence="2" id="KW-0810">Translation regulation</keyword>
<keyword evidence="4" id="KW-1185">Reference proteome</keyword>
<accession>A0ABT2X7A9</accession>
<gene>
    <name evidence="3" type="ORF">OEZ60_17700</name>
</gene>
<evidence type="ECO:0000256" key="1">
    <source>
        <dbReference type="ARBA" id="ARBA00022490"/>
    </source>
</evidence>
<dbReference type="RefSeq" id="WP_263339078.1">
    <property type="nucleotide sequence ID" value="NZ_JAOVQO010000018.1"/>
</dbReference>
<proteinExistence type="predicted"/>
<dbReference type="Proteomes" id="UP001209535">
    <property type="component" value="Unassembled WGS sequence"/>
</dbReference>
<dbReference type="EMBL" id="JAOVQO010000018">
    <property type="protein sequence ID" value="MCU9849836.1"/>
    <property type="molecule type" value="Genomic_DNA"/>
</dbReference>
<dbReference type="Gene3D" id="1.10.10.620">
    <property type="entry name" value="ribosome modulation factor like domain"/>
    <property type="match status" value="1"/>
</dbReference>
<evidence type="ECO:0008006" key="5">
    <source>
        <dbReference type="Google" id="ProtNLM"/>
    </source>
</evidence>
<evidence type="ECO:0000256" key="2">
    <source>
        <dbReference type="ARBA" id="ARBA00022845"/>
    </source>
</evidence>
<comment type="caution">
    <text evidence="3">The sequence shown here is derived from an EMBL/GenBank/DDBJ whole genome shotgun (WGS) entry which is preliminary data.</text>
</comment>
<organism evidence="3 4">
    <name type="scientific">Albidovulum salinarum</name>
    <dbReference type="NCBI Taxonomy" id="2984153"/>
    <lineage>
        <taxon>Bacteria</taxon>
        <taxon>Pseudomonadati</taxon>
        <taxon>Pseudomonadota</taxon>
        <taxon>Alphaproteobacteria</taxon>
        <taxon>Rhodobacterales</taxon>
        <taxon>Paracoccaceae</taxon>
        <taxon>Albidovulum</taxon>
    </lineage>
</organism>
<evidence type="ECO:0000313" key="4">
    <source>
        <dbReference type="Proteomes" id="UP001209535"/>
    </source>
</evidence>
<keyword evidence="1" id="KW-0963">Cytoplasm</keyword>
<evidence type="ECO:0000313" key="3">
    <source>
        <dbReference type="EMBL" id="MCU9849836.1"/>
    </source>
</evidence>
<sequence>MFQDDFPLLGTPSLLALILHGAEAGPVTLDDCAARLDALFRDANERPALPPDAIRDRLARHVRQLEIARLLEPVGDSAYRLTDRGSETLRHRTGRIDLPDLMSYPEYAAHIGESGGHAPRADTRGASYDEGYEARRAGRRFTANPYTVNSVDHLCWENGWMEALDDEQP</sequence>
<dbReference type="InterPro" id="IPR023200">
    <property type="entry name" value="RMF_sf"/>
</dbReference>
<dbReference type="InterPro" id="IPR007040">
    <property type="entry name" value="Ribosome_modulation_factor"/>
</dbReference>